<organism evidence="1 2">
    <name type="scientific">Haematococcus lacustris</name>
    <name type="common">Green alga</name>
    <name type="synonym">Haematococcus pluvialis</name>
    <dbReference type="NCBI Taxonomy" id="44745"/>
    <lineage>
        <taxon>Eukaryota</taxon>
        <taxon>Viridiplantae</taxon>
        <taxon>Chlorophyta</taxon>
        <taxon>core chlorophytes</taxon>
        <taxon>Chlorophyceae</taxon>
        <taxon>CS clade</taxon>
        <taxon>Chlamydomonadales</taxon>
        <taxon>Haematococcaceae</taxon>
        <taxon>Haematococcus</taxon>
    </lineage>
</organism>
<comment type="caution">
    <text evidence="1">The sequence shown here is derived from an EMBL/GenBank/DDBJ whole genome shotgun (WGS) entry which is preliminary data.</text>
</comment>
<sequence>MSNQFRSPQHGRLLHRHLRITPHLLASGALILASEPIPAQASADTPQLLTIDCSSGGVGRPSWG</sequence>
<keyword evidence="2" id="KW-1185">Reference proteome</keyword>
<dbReference type="Proteomes" id="UP000485058">
    <property type="component" value="Unassembled WGS sequence"/>
</dbReference>
<evidence type="ECO:0000313" key="2">
    <source>
        <dbReference type="Proteomes" id="UP000485058"/>
    </source>
</evidence>
<proteinExistence type="predicted"/>
<accession>A0A699ZT37</accession>
<dbReference type="AlphaFoldDB" id="A0A699ZT37"/>
<feature type="non-terminal residue" evidence="1">
    <location>
        <position position="1"/>
    </location>
</feature>
<gene>
    <name evidence="1" type="ORF">HaLaN_16023</name>
</gene>
<evidence type="ECO:0000313" key="1">
    <source>
        <dbReference type="EMBL" id="GFH19122.1"/>
    </source>
</evidence>
<name>A0A699ZT37_HAELA</name>
<protein>
    <submittedName>
        <fullName evidence="1">Uncharacterized protein</fullName>
    </submittedName>
</protein>
<dbReference type="EMBL" id="BLLF01001410">
    <property type="protein sequence ID" value="GFH19122.1"/>
    <property type="molecule type" value="Genomic_DNA"/>
</dbReference>
<reference evidence="1 2" key="1">
    <citation type="submission" date="2020-02" db="EMBL/GenBank/DDBJ databases">
        <title>Draft genome sequence of Haematococcus lacustris strain NIES-144.</title>
        <authorList>
            <person name="Morimoto D."/>
            <person name="Nakagawa S."/>
            <person name="Yoshida T."/>
            <person name="Sawayama S."/>
        </authorList>
    </citation>
    <scope>NUCLEOTIDE SEQUENCE [LARGE SCALE GENOMIC DNA]</scope>
    <source>
        <strain evidence="1 2">NIES-144</strain>
    </source>
</reference>